<dbReference type="EMBL" id="JAWDJW010007328">
    <property type="protein sequence ID" value="KAK3062360.1"/>
    <property type="molecule type" value="Genomic_DNA"/>
</dbReference>
<keyword evidence="2" id="KW-1185">Reference proteome</keyword>
<reference evidence="1" key="1">
    <citation type="submission" date="2024-09" db="EMBL/GenBank/DDBJ databases">
        <title>Black Yeasts Isolated from many extreme environments.</title>
        <authorList>
            <person name="Coleine C."/>
            <person name="Stajich J.E."/>
            <person name="Selbmann L."/>
        </authorList>
    </citation>
    <scope>NUCLEOTIDE SEQUENCE</scope>
    <source>
        <strain evidence="1">CCFEE 5737</strain>
    </source>
</reference>
<evidence type="ECO:0000313" key="1">
    <source>
        <dbReference type="EMBL" id="KAK3062360.1"/>
    </source>
</evidence>
<sequence length="542" mass="58780">MRSYGFISSFVGVAAFVGDAAAFFRINCGRILDGRIDPIISPGRVSGHLHTLVGSANVGINSTYDSLVNSECTSCEIQDDRSAYWSPQLYYQYANGSVIEVPHEGSVLYYIGRGTSQTKLTAFPPGFQMLSGDAAARSYDNKTLTFNNRTYGGRPKADRVSWACLDGTPGRETPGFTNFDCKNGLRGQIHFQSCWDGVNLYKSDQSHVEYLSQIDNGVCPPTHPVLLPHLFIETSYATKDVKVEAGGEYMLAQGDPTGYGYHADFQNGWKGDVLQQALDQCAGDNSIVSSGGDVTKCPPLVKSQTRATSWQCPRRNSPVDEKIYGLLPKLPGCNQISRGPARAPTTNNTCPTSVTPPVVTPTLDTKPIATIYATSGKPFGRQNWIYRGCANDTGNARALGTYNVQNVANLTIEQCQTTCQARGLKYAGLELGNQCWCDNYIMNNAQFNSSACNYRCSGDNTRNCGGAAMIDIYENTAAMTPVPVVYQALSGKYLHKGCYKEGGTAATRLLSAVKQGVDTMTVDACAKICLTAKYKWMGVEYG</sequence>
<gene>
    <name evidence="1" type="ORF">LTS18_004206</name>
</gene>
<dbReference type="Proteomes" id="UP001186974">
    <property type="component" value="Unassembled WGS sequence"/>
</dbReference>
<proteinExistence type="predicted"/>
<evidence type="ECO:0000313" key="2">
    <source>
        <dbReference type="Proteomes" id="UP001186974"/>
    </source>
</evidence>
<protein>
    <submittedName>
        <fullName evidence="1">Uncharacterized protein</fullName>
    </submittedName>
</protein>
<comment type="caution">
    <text evidence="1">The sequence shown here is derived from an EMBL/GenBank/DDBJ whole genome shotgun (WGS) entry which is preliminary data.</text>
</comment>
<name>A0ACC3D633_9PEZI</name>
<accession>A0ACC3D633</accession>
<organism evidence="1 2">
    <name type="scientific">Coniosporium uncinatum</name>
    <dbReference type="NCBI Taxonomy" id="93489"/>
    <lineage>
        <taxon>Eukaryota</taxon>
        <taxon>Fungi</taxon>
        <taxon>Dikarya</taxon>
        <taxon>Ascomycota</taxon>
        <taxon>Pezizomycotina</taxon>
        <taxon>Dothideomycetes</taxon>
        <taxon>Dothideomycetes incertae sedis</taxon>
        <taxon>Coniosporium</taxon>
    </lineage>
</organism>